<dbReference type="Proteomes" id="UP000655994">
    <property type="component" value="Unassembled WGS sequence"/>
</dbReference>
<sequence>MSEKSEFLDFDVDKSILSDLVFSQNGTIESGVRELVMNAFDANSFRCEITLGKNRFEVLDQGDGFEDEDSIHKFFKTFGTPHQEGDALYGRFRIGRGQIMAFGRITWHSKQFMMSTDIKAKGMGFDLTTDMDSYIEGCKVSGEFYEPVPNDVLNFTKDSIARLVKYTQQDVFINGLKVNEPDADWDYEDEELKIKWNPNDGFGTSIYSLGVFVRTLSSYEYGVDAHIVTKKALNLNMARNDISDSDPLYRKIKDILRERMIEEGVGLSHISGETGLPEATRLSLIKQLINGSIGICRVLNLPLIRDYRGHKIKLSGLINDIGRGMPLIVAPEAGNRVCDRLATTKEARVLHQDELRVWQQPSMDGLINLWCELINQINEFTDYNREQIFKLRSAKLPSYEQMSETIDDKYIKVKQTDLSKQERAAKSALNYVSKIMASRISKQLNTAVSKRTIKVGKSEVADGWTDGATYICVGQHLLSKLEHGFSGATELILLLLHEYCHDANTAGSHEHGFEFYEKYHDLSSSDIVGYSARVLLDRFSIGLCKTGQTVPQKVKEQYNRSLDRFEFDIYANQKRSKLEWSGLAKVIFSGFKANVETSKGYTIHECPVLTFPKPLSLCDCIQRSVNILLEEFAEAGIEWDKELKKRISSAERNYEFKNLRQMWDEFLDKLASSGAQWVQESNNDLNAFQKFILLAKFELGLGRKGKSRFEDRHLRSILHILCVDDRNSVTSFSTSDARKSRRLSSEFVSKQVDLKHDPIKYESLAGANQKSERFSEATSILKDLVNSLNDDGEREEFISLYINDNLAVELA</sequence>
<proteinExistence type="predicted"/>
<dbReference type="EMBL" id="JAEMOS010000002">
    <property type="protein sequence ID" value="MBJ7265436.1"/>
    <property type="molecule type" value="Genomic_DNA"/>
</dbReference>
<organism evidence="2 3">
    <name type="scientific">Idiomarina abyssalis</name>
    <dbReference type="NCBI Taxonomy" id="86102"/>
    <lineage>
        <taxon>Bacteria</taxon>
        <taxon>Pseudomonadati</taxon>
        <taxon>Pseudomonadota</taxon>
        <taxon>Gammaproteobacteria</taxon>
        <taxon>Alteromonadales</taxon>
        <taxon>Idiomarinaceae</taxon>
        <taxon>Idiomarina</taxon>
    </lineage>
</organism>
<comment type="caution">
    <text evidence="2">The sequence shown here is derived from an EMBL/GenBank/DDBJ whole genome shotgun (WGS) entry which is preliminary data.</text>
</comment>
<dbReference type="Proteomes" id="UP000621390">
    <property type="component" value="Unassembled WGS sequence"/>
</dbReference>
<protein>
    <submittedName>
        <fullName evidence="2">ATP-binding protein</fullName>
    </submittedName>
</protein>
<dbReference type="GO" id="GO:0005524">
    <property type="term" value="F:ATP binding"/>
    <property type="evidence" value="ECO:0007669"/>
    <property type="project" value="UniProtKB-KW"/>
</dbReference>
<gene>
    <name evidence="1" type="ORF">JHC10_00625</name>
    <name evidence="2" type="ORF">JHC11_12915</name>
</gene>
<dbReference type="RefSeq" id="WP_199493201.1">
    <property type="nucleotide sequence ID" value="NZ_JAEMOP010000009.1"/>
</dbReference>
<evidence type="ECO:0000313" key="1">
    <source>
        <dbReference type="EMBL" id="MBJ7265436.1"/>
    </source>
</evidence>
<evidence type="ECO:0000313" key="3">
    <source>
        <dbReference type="Proteomes" id="UP000621390"/>
    </source>
</evidence>
<accession>A0A8I1KIG4</accession>
<evidence type="ECO:0000313" key="2">
    <source>
        <dbReference type="EMBL" id="MBJ7316890.1"/>
    </source>
</evidence>
<keyword evidence="2" id="KW-0067">ATP-binding</keyword>
<dbReference type="EMBL" id="JAEMOP010000009">
    <property type="protein sequence ID" value="MBJ7316890.1"/>
    <property type="molecule type" value="Genomic_DNA"/>
</dbReference>
<evidence type="ECO:0000313" key="4">
    <source>
        <dbReference type="Proteomes" id="UP000655994"/>
    </source>
</evidence>
<dbReference type="AlphaFoldDB" id="A0A8I1KIG4"/>
<reference evidence="2 4" key="1">
    <citation type="submission" date="2020-09" db="EMBL/GenBank/DDBJ databases">
        <title>Draft Genomes of Bacterial Isolates from North Pond Shallow Sediments.</title>
        <authorList>
            <person name="Kiel Reese B."/>
            <person name="Mullis M."/>
            <person name="Weisend R.E."/>
        </authorList>
    </citation>
    <scope>NUCLEOTIDE SEQUENCE</scope>
    <source>
        <strain evidence="2">KJE-2</strain>
        <strain evidence="1 4">KJE-3</strain>
    </source>
</reference>
<name>A0A8I1KIG4_9GAMM</name>
<keyword evidence="2" id="KW-0547">Nucleotide-binding</keyword>
<dbReference type="InterPro" id="IPR036890">
    <property type="entry name" value="HATPase_C_sf"/>
</dbReference>
<dbReference type="Gene3D" id="3.30.565.10">
    <property type="entry name" value="Histidine kinase-like ATPase, C-terminal domain"/>
    <property type="match status" value="1"/>
</dbReference>
<keyword evidence="4" id="KW-1185">Reference proteome</keyword>
<dbReference type="Pfam" id="PF13589">
    <property type="entry name" value="HATPase_c_3"/>
    <property type="match status" value="1"/>
</dbReference>
<dbReference type="SUPFAM" id="SSF55874">
    <property type="entry name" value="ATPase domain of HSP90 chaperone/DNA topoisomerase II/histidine kinase"/>
    <property type="match status" value="1"/>
</dbReference>